<keyword evidence="3" id="KW-1185">Reference proteome</keyword>
<feature type="compositionally biased region" description="Polar residues" evidence="1">
    <location>
        <begin position="35"/>
        <end position="52"/>
    </location>
</feature>
<dbReference type="Proteomes" id="UP000007148">
    <property type="component" value="Unassembled WGS sequence"/>
</dbReference>
<dbReference type="EMBL" id="CAFZ01000397">
    <property type="protein sequence ID" value="CCA75093.1"/>
    <property type="molecule type" value="Genomic_DNA"/>
</dbReference>
<dbReference type="OrthoDB" id="2507795at2759"/>
<reference evidence="2 3" key="1">
    <citation type="journal article" date="2011" name="PLoS Pathog.">
        <title>Endophytic Life Strategies Decoded by Genome and Transcriptome Analyses of the Mutualistic Root Symbiont Piriformospora indica.</title>
        <authorList>
            <person name="Zuccaro A."/>
            <person name="Lahrmann U."/>
            <person name="Guldener U."/>
            <person name="Langen G."/>
            <person name="Pfiffi S."/>
            <person name="Biedenkopf D."/>
            <person name="Wong P."/>
            <person name="Samans B."/>
            <person name="Grimm C."/>
            <person name="Basiewicz M."/>
            <person name="Murat C."/>
            <person name="Martin F."/>
            <person name="Kogel K.H."/>
        </authorList>
    </citation>
    <scope>NUCLEOTIDE SEQUENCE [LARGE SCALE GENOMIC DNA]</scope>
    <source>
        <strain evidence="2 3">DSM 11827</strain>
    </source>
</reference>
<dbReference type="eggNOG" id="ENOG502SAQ9">
    <property type="taxonomic scope" value="Eukaryota"/>
</dbReference>
<dbReference type="InterPro" id="IPR018822">
    <property type="entry name" value="UPF0646"/>
</dbReference>
<comment type="caution">
    <text evidence="2">The sequence shown here is derived from an EMBL/GenBank/DDBJ whole genome shotgun (WGS) entry which is preliminary data.</text>
</comment>
<feature type="region of interest" description="Disordered" evidence="1">
    <location>
        <begin position="454"/>
        <end position="555"/>
    </location>
</feature>
<accession>G4TUV0</accession>
<evidence type="ECO:0000256" key="1">
    <source>
        <dbReference type="SAM" id="MobiDB-lite"/>
    </source>
</evidence>
<name>G4TUV0_SERID</name>
<feature type="compositionally biased region" description="Acidic residues" evidence="1">
    <location>
        <begin position="457"/>
        <end position="518"/>
    </location>
</feature>
<protein>
    <submittedName>
        <fullName evidence="2">Uncharacterized protein</fullName>
    </submittedName>
</protein>
<feature type="compositionally biased region" description="Acidic residues" evidence="1">
    <location>
        <begin position="545"/>
        <end position="555"/>
    </location>
</feature>
<feature type="region of interest" description="Disordered" evidence="1">
    <location>
        <begin position="1"/>
        <end position="52"/>
    </location>
</feature>
<dbReference type="Pfam" id="PF10336">
    <property type="entry name" value="DUF2420"/>
    <property type="match status" value="1"/>
</dbReference>
<feature type="compositionally biased region" description="Acidic residues" evidence="1">
    <location>
        <begin position="630"/>
        <end position="665"/>
    </location>
</feature>
<proteinExistence type="predicted"/>
<feature type="compositionally biased region" description="Basic and acidic residues" evidence="1">
    <location>
        <begin position="21"/>
        <end position="30"/>
    </location>
</feature>
<feature type="compositionally biased region" description="Basic and acidic residues" evidence="1">
    <location>
        <begin position="707"/>
        <end position="723"/>
    </location>
</feature>
<feature type="region of interest" description="Disordered" evidence="1">
    <location>
        <begin position="220"/>
        <end position="280"/>
    </location>
</feature>
<dbReference type="HOGENOM" id="CLU_365690_0_0_1"/>
<feature type="region of interest" description="Disordered" evidence="1">
    <location>
        <begin position="612"/>
        <end position="760"/>
    </location>
</feature>
<gene>
    <name evidence="2" type="ORF">PIIN_09078</name>
</gene>
<dbReference type="InParanoid" id="G4TUV0"/>
<organism evidence="2 3">
    <name type="scientific">Serendipita indica (strain DSM 11827)</name>
    <name type="common">Root endophyte fungus</name>
    <name type="synonym">Piriformospora indica</name>
    <dbReference type="NCBI Taxonomy" id="1109443"/>
    <lineage>
        <taxon>Eukaryota</taxon>
        <taxon>Fungi</taxon>
        <taxon>Dikarya</taxon>
        <taxon>Basidiomycota</taxon>
        <taxon>Agaricomycotina</taxon>
        <taxon>Agaricomycetes</taxon>
        <taxon>Sebacinales</taxon>
        <taxon>Serendipitaceae</taxon>
        <taxon>Serendipita</taxon>
    </lineage>
</organism>
<dbReference type="OMA" id="HEYENES"/>
<feature type="compositionally biased region" description="Acidic residues" evidence="1">
    <location>
        <begin position="528"/>
        <end position="537"/>
    </location>
</feature>
<evidence type="ECO:0000313" key="3">
    <source>
        <dbReference type="Proteomes" id="UP000007148"/>
    </source>
</evidence>
<dbReference type="STRING" id="1109443.G4TUV0"/>
<dbReference type="AlphaFoldDB" id="G4TUV0"/>
<evidence type="ECO:0000313" key="2">
    <source>
        <dbReference type="EMBL" id="CCA75093.1"/>
    </source>
</evidence>
<sequence length="760" mass="82835">MDDSAMQEDHPGDAAIAIDMESPKHQEQTPHEMAFTTTADAQPYWTTNSDQNTDAQLVDVEFDTEDHGMMSAAEVEMSAAAHGEEYEYEMTYEGGGPESNYETIDTEVPDAELHDVTVPHVESHFGTSSLEPVVEPVGMLTVPPVDLSATVVSPSQPPPSESEILAPAPTIHEPPPSEDLAAAVPTTAVIVEPPPYSLDNEQPISLARAENVEPGVEEPALITGYSPETTGPPGTKPEGGEDVAPVAETPTEESTLEAPPLEQQAEEVVEPAQERLEDAQQSEHIPVTTVLLTAFSEASTVAQTLALFKEPDVSLVPSTSQSISDTRLTLLDQHHHLFAEPIATMLMELRKELQNAEPAIFSRSEFEYREFQLVVRDLQLVLTEDNIYAHKITLSDLVSMHQSCGLSGYLHLDISLQSRFIDRYNVIKQAIENHANSGSVDPAVSAPEGVHAADNAPEADENYGDGEPEPPLPEDADEEPEPPLPEDADGELEPPLPEDADGDAWSEEQDEYQADAIDELAQPVGEGETNDWEDVGEGVEPTTENQDDTQEDNTAQEEYVHEDEYVPGDELPFAGFDETELANEYDAEENGASLENNQDHLGVESLDDRTLEATTNTDGLTEDVQHHVEDVDDVAAEDEAEAEAAEEPTLPDDDEWGDEEYDELADGTGGEGTQGEDTAQYDEQELVEPALEMAENQAQLSPAPLSSDREVPLSETSKNEKHATNLHQPPPIRKRSFSEVEEEPDDGERHSSGPKKPRHA</sequence>